<dbReference type="Gene3D" id="3.40.50.150">
    <property type="entry name" value="Vaccinia Virus protein VP39"/>
    <property type="match status" value="1"/>
</dbReference>
<dbReference type="Gene3D" id="1.10.1200.270">
    <property type="entry name" value="Methyltransferase, alpha-helical capping domain"/>
    <property type="match status" value="1"/>
</dbReference>
<dbReference type="EMBL" id="BPVZ01000005">
    <property type="protein sequence ID" value="GKU92083.1"/>
    <property type="molecule type" value="Genomic_DNA"/>
</dbReference>
<keyword evidence="3" id="KW-0479">Metal-binding</keyword>
<evidence type="ECO:0000313" key="5">
    <source>
        <dbReference type="EMBL" id="GKU92083.1"/>
    </source>
</evidence>
<dbReference type="InterPro" id="IPR029063">
    <property type="entry name" value="SAM-dependent_MTases_sf"/>
</dbReference>
<evidence type="ECO:0000256" key="3">
    <source>
        <dbReference type="ARBA" id="ARBA00022723"/>
    </source>
</evidence>
<keyword evidence="1" id="KW-0489">Methyltransferase</keyword>
<keyword evidence="6" id="KW-1185">Reference proteome</keyword>
<dbReference type="Pfam" id="PF03492">
    <property type="entry name" value="Methyltransf_7"/>
    <property type="match status" value="1"/>
</dbReference>
<comment type="caution">
    <text evidence="5">The sequence shown here is derived from an EMBL/GenBank/DDBJ whole genome shotgun (WGS) entry which is preliminary data.</text>
</comment>
<name>A0AAV5I262_9ROSI</name>
<evidence type="ECO:0000256" key="1">
    <source>
        <dbReference type="ARBA" id="ARBA00022603"/>
    </source>
</evidence>
<accession>A0AAV5I262</accession>
<protein>
    <submittedName>
        <fullName evidence="5">Uncharacterized protein</fullName>
    </submittedName>
</protein>
<sequence length="369" mass="41761">MAQGEAFMELKQVLGMKRGDGENSYVKTSLLTQKIAAMSMPMVDRVVQSLFRSPNLFSCDVLNIADLACSSGPNTFLVMSTMLQSIANKCSELKIQIPEIQFYLTDLPSNDFNTLFKGLSVFSQKYVDQYSCFFAAVSGSYHGRIFPRNKLHLAHCSYGPHWFSRVPRIVTEGGLPLNRGNIYISKTSPFEVRQAYLSQFQEDFLSFLKSRSLELVPDGLMLLVLPGRESEDPTCISFCYTWDVLSQAIAELVKQGLIEEEKLDSFNVPLYAPWQEEVREVVEKEGSFTTEHLETMAMEIRGTSLWPTPEHRAKDARSFTESMISAQFGEDVTDKLYDKFKEIQVASCMQGREPTHAISIVLVLRKKIT</sequence>
<evidence type="ECO:0000256" key="4">
    <source>
        <dbReference type="ARBA" id="ARBA00022842"/>
    </source>
</evidence>
<dbReference type="GO" id="GO:0032259">
    <property type="term" value="P:methylation"/>
    <property type="evidence" value="ECO:0007669"/>
    <property type="project" value="UniProtKB-KW"/>
</dbReference>
<dbReference type="SUPFAM" id="SSF53335">
    <property type="entry name" value="S-adenosyl-L-methionine-dependent methyltransferases"/>
    <property type="match status" value="1"/>
</dbReference>
<dbReference type="Proteomes" id="UP001054252">
    <property type="component" value="Unassembled WGS sequence"/>
</dbReference>
<keyword evidence="2" id="KW-0808">Transferase</keyword>
<reference evidence="5 6" key="1">
    <citation type="journal article" date="2021" name="Commun. Biol.">
        <title>The genome of Shorea leprosula (Dipterocarpaceae) highlights the ecological relevance of drought in aseasonal tropical rainforests.</title>
        <authorList>
            <person name="Ng K.K.S."/>
            <person name="Kobayashi M.J."/>
            <person name="Fawcett J.A."/>
            <person name="Hatakeyama M."/>
            <person name="Paape T."/>
            <person name="Ng C.H."/>
            <person name="Ang C.C."/>
            <person name="Tnah L.H."/>
            <person name="Lee C.T."/>
            <person name="Nishiyama T."/>
            <person name="Sese J."/>
            <person name="O'Brien M.J."/>
            <person name="Copetti D."/>
            <person name="Mohd Noor M.I."/>
            <person name="Ong R.C."/>
            <person name="Putra M."/>
            <person name="Sireger I.Z."/>
            <person name="Indrioko S."/>
            <person name="Kosugi Y."/>
            <person name="Izuno A."/>
            <person name="Isagi Y."/>
            <person name="Lee S.L."/>
            <person name="Shimizu K.K."/>
        </authorList>
    </citation>
    <scope>NUCLEOTIDE SEQUENCE [LARGE SCALE GENOMIC DNA]</scope>
    <source>
        <strain evidence="5">214</strain>
    </source>
</reference>
<dbReference type="InterPro" id="IPR042086">
    <property type="entry name" value="MeTrfase_capping"/>
</dbReference>
<evidence type="ECO:0000256" key="2">
    <source>
        <dbReference type="ARBA" id="ARBA00022679"/>
    </source>
</evidence>
<dbReference type="GO" id="GO:0046872">
    <property type="term" value="F:metal ion binding"/>
    <property type="evidence" value="ECO:0007669"/>
    <property type="project" value="UniProtKB-KW"/>
</dbReference>
<keyword evidence="4" id="KW-0460">Magnesium</keyword>
<evidence type="ECO:0000313" key="6">
    <source>
        <dbReference type="Proteomes" id="UP001054252"/>
    </source>
</evidence>
<dbReference type="InterPro" id="IPR005299">
    <property type="entry name" value="MeTrfase_7"/>
</dbReference>
<dbReference type="GO" id="GO:0008168">
    <property type="term" value="F:methyltransferase activity"/>
    <property type="evidence" value="ECO:0007669"/>
    <property type="project" value="UniProtKB-KW"/>
</dbReference>
<dbReference type="PANTHER" id="PTHR31009">
    <property type="entry name" value="S-ADENOSYL-L-METHIONINE:CARBOXYL METHYLTRANSFERASE FAMILY PROTEIN"/>
    <property type="match status" value="1"/>
</dbReference>
<dbReference type="AlphaFoldDB" id="A0AAV5I262"/>
<organism evidence="5 6">
    <name type="scientific">Rubroshorea leprosula</name>
    <dbReference type="NCBI Taxonomy" id="152421"/>
    <lineage>
        <taxon>Eukaryota</taxon>
        <taxon>Viridiplantae</taxon>
        <taxon>Streptophyta</taxon>
        <taxon>Embryophyta</taxon>
        <taxon>Tracheophyta</taxon>
        <taxon>Spermatophyta</taxon>
        <taxon>Magnoliopsida</taxon>
        <taxon>eudicotyledons</taxon>
        <taxon>Gunneridae</taxon>
        <taxon>Pentapetalae</taxon>
        <taxon>rosids</taxon>
        <taxon>malvids</taxon>
        <taxon>Malvales</taxon>
        <taxon>Dipterocarpaceae</taxon>
        <taxon>Rubroshorea</taxon>
    </lineage>
</organism>
<gene>
    <name evidence="5" type="ORF">SLEP1_g5858</name>
</gene>
<proteinExistence type="predicted"/>